<sequence>MLSSDQQQSSASCLPPLPRLIWFLLVDSETGEPYKNCTASSIEQSLLTFPVVAQFKKLVHRKISCILTGVAPCQLVVYKNQAAFDRRNNADDEGKEQPLKASRSLDDLGESEEEALIIVVPPPIQPLYQQYTQTQAFHPCQIPFFNSILTATERDGRISFGQEEIPSTHLNTLYIRECYRTIASRILPVKGIHKAIITGTPGIGKSLFLIYLLWRLVKEGKRVLFIYDSINIYFDGNGGVFSWDITRWPWYEHLFWNDTLWCLFNAKSKTESDLGRFPVGLFTFIVSTTPRDEMVNDFKKPHPVPQVFYMPTWTEAELEKIAPLFPAVKNEWRGRLTILGGIPRDVLEITTQTPTSILEAACYKCSLEDCLKNISITSRITEKAAVHSLVHMSSIPPFTESSLCCASPTALDIIVRRKAKEARHKYSELLGKSHPIAAALFRYIFEPYAVELLERGGTFTCRRLVDGNNRFSGIETTLDIPPSKKIVVDKVLPNLTLNQLYVPKTKTCAAIDAWIPGVGAFQVTAGEEFGINEGAIDDLAKLGGDNRLYWLLFPCYFNKFTKQSPHSIEQYAVRIPSPD</sequence>
<evidence type="ECO:0000313" key="1">
    <source>
        <dbReference type="EMBL" id="KAL3779742.1"/>
    </source>
</evidence>
<evidence type="ECO:0000313" key="2">
    <source>
        <dbReference type="Proteomes" id="UP001516023"/>
    </source>
</evidence>
<name>A0ABD3NVL6_9STRA</name>
<gene>
    <name evidence="1" type="ORF">HJC23_001993</name>
</gene>
<dbReference type="PANTHER" id="PTHR33129">
    <property type="entry name" value="PROTEIN KINASE DOMAIN-CONTAINING PROTEIN-RELATED"/>
    <property type="match status" value="1"/>
</dbReference>
<dbReference type="EMBL" id="JABMIG020000377">
    <property type="protein sequence ID" value="KAL3779742.1"/>
    <property type="molecule type" value="Genomic_DNA"/>
</dbReference>
<evidence type="ECO:0008006" key="3">
    <source>
        <dbReference type="Google" id="ProtNLM"/>
    </source>
</evidence>
<accession>A0ABD3NVL6</accession>
<proteinExistence type="predicted"/>
<comment type="caution">
    <text evidence="1">The sequence shown here is derived from an EMBL/GenBank/DDBJ whole genome shotgun (WGS) entry which is preliminary data.</text>
</comment>
<protein>
    <recommendedName>
        <fullName evidence="3">Crinkler family protein</fullName>
    </recommendedName>
</protein>
<dbReference type="InterPro" id="IPR052980">
    <property type="entry name" value="Crinkler_effector"/>
</dbReference>
<dbReference type="Proteomes" id="UP001516023">
    <property type="component" value="Unassembled WGS sequence"/>
</dbReference>
<dbReference type="AlphaFoldDB" id="A0ABD3NVL6"/>
<dbReference type="PANTHER" id="PTHR33129:SF3">
    <property type="entry name" value="HOT SPOT (RHS) PROTEIN, PUTATIVE-RELATED"/>
    <property type="match status" value="1"/>
</dbReference>
<reference evidence="1 2" key="1">
    <citation type="journal article" date="2020" name="G3 (Bethesda)">
        <title>Improved Reference Genome for Cyclotella cryptica CCMP332, a Model for Cell Wall Morphogenesis, Salinity Adaptation, and Lipid Production in Diatoms (Bacillariophyta).</title>
        <authorList>
            <person name="Roberts W.R."/>
            <person name="Downey K.M."/>
            <person name="Ruck E.C."/>
            <person name="Traller J.C."/>
            <person name="Alverson A.J."/>
        </authorList>
    </citation>
    <scope>NUCLEOTIDE SEQUENCE [LARGE SCALE GENOMIC DNA]</scope>
    <source>
        <strain evidence="1 2">CCMP332</strain>
    </source>
</reference>
<organism evidence="1 2">
    <name type="scientific">Cyclotella cryptica</name>
    <dbReference type="NCBI Taxonomy" id="29204"/>
    <lineage>
        <taxon>Eukaryota</taxon>
        <taxon>Sar</taxon>
        <taxon>Stramenopiles</taxon>
        <taxon>Ochrophyta</taxon>
        <taxon>Bacillariophyta</taxon>
        <taxon>Coscinodiscophyceae</taxon>
        <taxon>Thalassiosirophycidae</taxon>
        <taxon>Stephanodiscales</taxon>
        <taxon>Stephanodiscaceae</taxon>
        <taxon>Cyclotella</taxon>
    </lineage>
</organism>
<keyword evidence="2" id="KW-1185">Reference proteome</keyword>